<evidence type="ECO:0000313" key="2">
    <source>
        <dbReference type="EMBL" id="MPM01991.1"/>
    </source>
</evidence>
<keyword evidence="1" id="KW-0472">Membrane</keyword>
<dbReference type="AlphaFoldDB" id="A0A644WET8"/>
<comment type="caution">
    <text evidence="2">The sequence shown here is derived from an EMBL/GenBank/DDBJ whole genome shotgun (WGS) entry which is preliminary data.</text>
</comment>
<dbReference type="EMBL" id="VSSQ01000836">
    <property type="protein sequence ID" value="MPM01991.1"/>
    <property type="molecule type" value="Genomic_DNA"/>
</dbReference>
<keyword evidence="1" id="KW-0812">Transmembrane</keyword>
<dbReference type="InterPro" id="IPR032593">
    <property type="entry name" value="DUF4907"/>
</dbReference>
<reference evidence="2" key="1">
    <citation type="submission" date="2019-08" db="EMBL/GenBank/DDBJ databases">
        <authorList>
            <person name="Kucharzyk K."/>
            <person name="Murdoch R.W."/>
            <person name="Higgins S."/>
            <person name="Loffler F."/>
        </authorList>
    </citation>
    <scope>NUCLEOTIDE SEQUENCE</scope>
</reference>
<evidence type="ECO:0000256" key="1">
    <source>
        <dbReference type="SAM" id="Phobius"/>
    </source>
</evidence>
<protein>
    <recommendedName>
        <fullName evidence="3">DUF4907 domain-containing protein</fullName>
    </recommendedName>
</protein>
<name>A0A644WET8_9ZZZZ</name>
<organism evidence="2">
    <name type="scientific">bioreactor metagenome</name>
    <dbReference type="NCBI Taxonomy" id="1076179"/>
    <lineage>
        <taxon>unclassified sequences</taxon>
        <taxon>metagenomes</taxon>
        <taxon>ecological metagenomes</taxon>
    </lineage>
</organism>
<dbReference type="Pfam" id="PF16250">
    <property type="entry name" value="DUF4907"/>
    <property type="match status" value="1"/>
</dbReference>
<keyword evidence="1" id="KW-1133">Transmembrane helix</keyword>
<evidence type="ECO:0008006" key="3">
    <source>
        <dbReference type="Google" id="ProtNLM"/>
    </source>
</evidence>
<sequence length="124" mass="13997">MTFGNYTHMNTMMMNIKGKQALWGLLLLPFAFLSFYLFSGKMGTPEKSRTALQTVRTSDGWGYNISIDKKIIIHQPTIPAIDTVMAFPSEEAAKAVGNIVLNKVRNHENFTVTREEITHTLSLF</sequence>
<gene>
    <name evidence="2" type="ORF">SDC9_48234</name>
</gene>
<proteinExistence type="predicted"/>
<feature type="transmembrane region" description="Helical" evidence="1">
    <location>
        <begin position="20"/>
        <end position="39"/>
    </location>
</feature>
<accession>A0A644WET8</accession>